<keyword evidence="8" id="KW-0238">DNA-binding</keyword>
<dbReference type="CDD" id="cd00140">
    <property type="entry name" value="beta_clamp"/>
    <property type="match status" value="1"/>
</dbReference>
<evidence type="ECO:0000256" key="7">
    <source>
        <dbReference type="ARBA" id="ARBA00022932"/>
    </source>
</evidence>
<comment type="subunit">
    <text evidence="9">Forms a ring-shaped head-to-tail homodimer around DNA.</text>
</comment>
<dbReference type="GO" id="GO:0008408">
    <property type="term" value="F:3'-5' exonuclease activity"/>
    <property type="evidence" value="ECO:0007669"/>
    <property type="project" value="InterPro"/>
</dbReference>
<dbReference type="Pfam" id="PF00712">
    <property type="entry name" value="DNA_pol3_beta"/>
    <property type="match status" value="1"/>
</dbReference>
<keyword evidence="5 9" id="KW-0548">Nucleotidyltransferase</keyword>
<protein>
    <recommendedName>
        <fullName evidence="9">Beta sliding clamp</fullName>
    </recommendedName>
</protein>
<dbReference type="InterPro" id="IPR046938">
    <property type="entry name" value="DNA_clamp_sf"/>
</dbReference>
<dbReference type="Proteomes" id="UP000177117">
    <property type="component" value="Unassembled WGS sequence"/>
</dbReference>
<evidence type="ECO:0000256" key="1">
    <source>
        <dbReference type="ARBA" id="ARBA00004496"/>
    </source>
</evidence>
<evidence type="ECO:0000256" key="4">
    <source>
        <dbReference type="ARBA" id="ARBA00022679"/>
    </source>
</evidence>
<gene>
    <name evidence="13" type="ORF">A2650_02595</name>
</gene>
<evidence type="ECO:0000259" key="11">
    <source>
        <dbReference type="Pfam" id="PF02767"/>
    </source>
</evidence>
<evidence type="ECO:0000256" key="9">
    <source>
        <dbReference type="PIRNR" id="PIRNR000804"/>
    </source>
</evidence>
<evidence type="ECO:0000256" key="8">
    <source>
        <dbReference type="ARBA" id="ARBA00023125"/>
    </source>
</evidence>
<evidence type="ECO:0000313" key="13">
    <source>
        <dbReference type="EMBL" id="OGM99629.1"/>
    </source>
</evidence>
<evidence type="ECO:0000256" key="6">
    <source>
        <dbReference type="ARBA" id="ARBA00022705"/>
    </source>
</evidence>
<feature type="domain" description="DNA polymerase III beta sliding clamp N-terminal" evidence="10">
    <location>
        <begin position="1"/>
        <end position="118"/>
    </location>
</feature>
<dbReference type="PANTHER" id="PTHR30478">
    <property type="entry name" value="DNA POLYMERASE III SUBUNIT BETA"/>
    <property type="match status" value="1"/>
</dbReference>
<feature type="domain" description="DNA polymerase III beta sliding clamp C-terminal" evidence="12">
    <location>
        <begin position="242"/>
        <end position="362"/>
    </location>
</feature>
<dbReference type="SMART" id="SM00480">
    <property type="entry name" value="POL3Bc"/>
    <property type="match status" value="1"/>
</dbReference>
<dbReference type="InterPro" id="IPR022637">
    <property type="entry name" value="DNA_polIII_beta_cen"/>
</dbReference>
<dbReference type="PANTHER" id="PTHR30478:SF0">
    <property type="entry name" value="BETA SLIDING CLAMP"/>
    <property type="match status" value="1"/>
</dbReference>
<dbReference type="SUPFAM" id="SSF55979">
    <property type="entry name" value="DNA clamp"/>
    <property type="match status" value="3"/>
</dbReference>
<dbReference type="InterPro" id="IPR001001">
    <property type="entry name" value="DNA_polIII_beta"/>
</dbReference>
<sequence>MKVTTNHKNLSKAVLMVEKIVSRNHSLPILSNILLKTENGRLKISATNLELGINYLLGSKIDETGEITVPARLFSEFINNLNEEKITLTTKNNILNINTDKYKTQILGFDPKDFPIIPKIKSDQYLNIPAKILKTGLSTIIDSMAISEARPELAGVFIQFTSKQLILASTDSFRLTEKIIELKNKENNSFILPRVTVLELIRLLGDLNDDILVKYSDNQISFSTDDIEIVSRLVDGNYPDYKKVIPEKYISRLLVRKNDLEKNVRLAGIFTSNIADIKLSCSEKNISINVKNSDKGEFQVVTEAVLKNEPFDISLNYYYLLDGLKIMPTENIIIEYTGQGSPLVLRPEHDNKDLTYIIMPLRK</sequence>
<feature type="domain" description="DNA polymerase III beta sliding clamp central" evidence="11">
    <location>
        <begin position="128"/>
        <end position="240"/>
    </location>
</feature>
<keyword evidence="4 9" id="KW-0808">Transferase</keyword>
<dbReference type="GO" id="GO:0006271">
    <property type="term" value="P:DNA strand elongation involved in DNA replication"/>
    <property type="evidence" value="ECO:0007669"/>
    <property type="project" value="TreeGrafter"/>
</dbReference>
<dbReference type="GO" id="GO:0005737">
    <property type="term" value="C:cytoplasm"/>
    <property type="evidence" value="ECO:0007669"/>
    <property type="project" value="UniProtKB-SubCell"/>
</dbReference>
<evidence type="ECO:0000256" key="2">
    <source>
        <dbReference type="ARBA" id="ARBA00010752"/>
    </source>
</evidence>
<dbReference type="GO" id="GO:0003677">
    <property type="term" value="F:DNA binding"/>
    <property type="evidence" value="ECO:0007669"/>
    <property type="project" value="UniProtKB-UniRule"/>
</dbReference>
<comment type="subcellular location">
    <subcellularLocation>
        <location evidence="1 9">Cytoplasm</location>
    </subcellularLocation>
</comment>
<dbReference type="Gene3D" id="3.70.10.10">
    <property type="match status" value="1"/>
</dbReference>
<dbReference type="Pfam" id="PF02768">
    <property type="entry name" value="DNA_pol3_beta_3"/>
    <property type="match status" value="1"/>
</dbReference>
<comment type="function">
    <text evidence="9">Confers DNA tethering and processivity to DNA polymerases and other proteins. Acts as a clamp, forming a ring around DNA (a reaction catalyzed by the clamp-loading complex) which diffuses in an ATP-independent manner freely and bidirectionally along dsDNA. Initially characterized for its ability to contact the catalytic subunit of DNA polymerase III (Pol III), a complex, multichain enzyme responsible for most of the replicative synthesis in bacteria; Pol III exhibits 3'-5' exonuclease proofreading activity. The beta chain is required for initiation of replication as well as for processivity of DNA replication.</text>
</comment>
<comment type="caution">
    <text evidence="13">The sequence shown here is derived from an EMBL/GenBank/DDBJ whole genome shotgun (WGS) entry which is preliminary data.</text>
</comment>
<evidence type="ECO:0000259" key="10">
    <source>
        <dbReference type="Pfam" id="PF00712"/>
    </source>
</evidence>
<evidence type="ECO:0000313" key="14">
    <source>
        <dbReference type="Proteomes" id="UP000177117"/>
    </source>
</evidence>
<evidence type="ECO:0000256" key="3">
    <source>
        <dbReference type="ARBA" id="ARBA00022490"/>
    </source>
</evidence>
<comment type="similarity">
    <text evidence="2 9">Belongs to the beta sliding clamp family.</text>
</comment>
<evidence type="ECO:0000256" key="5">
    <source>
        <dbReference type="ARBA" id="ARBA00022695"/>
    </source>
</evidence>
<organism evidence="13 14">
    <name type="scientific">Candidatus Yanofskybacteria bacterium RIFCSPHIGHO2_01_FULL_41_53</name>
    <dbReference type="NCBI Taxonomy" id="1802663"/>
    <lineage>
        <taxon>Bacteria</taxon>
        <taxon>Candidatus Yanofskyibacteriota</taxon>
    </lineage>
</organism>
<dbReference type="InterPro" id="IPR022635">
    <property type="entry name" value="DNA_polIII_beta_C"/>
</dbReference>
<keyword evidence="3 9" id="KW-0963">Cytoplasm</keyword>
<dbReference type="AlphaFoldDB" id="A0A1F8EGZ4"/>
<dbReference type="Gene3D" id="3.10.150.10">
    <property type="entry name" value="DNA Polymerase III, subunit A, domain 2"/>
    <property type="match status" value="1"/>
</dbReference>
<evidence type="ECO:0000259" key="12">
    <source>
        <dbReference type="Pfam" id="PF02768"/>
    </source>
</evidence>
<name>A0A1F8EGZ4_9BACT</name>
<dbReference type="GO" id="GO:0009360">
    <property type="term" value="C:DNA polymerase III complex"/>
    <property type="evidence" value="ECO:0007669"/>
    <property type="project" value="InterPro"/>
</dbReference>
<dbReference type="NCBIfam" id="TIGR00663">
    <property type="entry name" value="dnan"/>
    <property type="match status" value="1"/>
</dbReference>
<dbReference type="EMBL" id="MGJD01000039">
    <property type="protein sequence ID" value="OGM99629.1"/>
    <property type="molecule type" value="Genomic_DNA"/>
</dbReference>
<dbReference type="InterPro" id="IPR022634">
    <property type="entry name" value="DNA_polIII_beta_N"/>
</dbReference>
<accession>A0A1F8EGZ4</accession>
<dbReference type="Pfam" id="PF02767">
    <property type="entry name" value="DNA_pol3_beta_2"/>
    <property type="match status" value="1"/>
</dbReference>
<keyword evidence="7 9" id="KW-0239">DNA-directed DNA polymerase</keyword>
<dbReference type="PIRSF" id="PIRSF000804">
    <property type="entry name" value="DNA_pol_III_b"/>
    <property type="match status" value="1"/>
</dbReference>
<dbReference type="GO" id="GO:0003887">
    <property type="term" value="F:DNA-directed DNA polymerase activity"/>
    <property type="evidence" value="ECO:0007669"/>
    <property type="project" value="UniProtKB-UniRule"/>
</dbReference>
<keyword evidence="6 9" id="KW-0235">DNA replication</keyword>
<reference evidence="13 14" key="1">
    <citation type="journal article" date="2016" name="Nat. Commun.">
        <title>Thousands of microbial genomes shed light on interconnected biogeochemical processes in an aquifer system.</title>
        <authorList>
            <person name="Anantharaman K."/>
            <person name="Brown C.T."/>
            <person name="Hug L.A."/>
            <person name="Sharon I."/>
            <person name="Castelle C.J."/>
            <person name="Probst A.J."/>
            <person name="Thomas B.C."/>
            <person name="Singh A."/>
            <person name="Wilkins M.J."/>
            <person name="Karaoz U."/>
            <person name="Brodie E.L."/>
            <person name="Williams K.H."/>
            <person name="Hubbard S.S."/>
            <person name="Banfield J.F."/>
        </authorList>
    </citation>
    <scope>NUCLEOTIDE SEQUENCE [LARGE SCALE GENOMIC DNA]</scope>
</reference>
<proteinExistence type="inferred from homology"/>